<evidence type="ECO:0000313" key="3">
    <source>
        <dbReference type="Proteomes" id="UP000292547"/>
    </source>
</evidence>
<evidence type="ECO:0000256" key="1">
    <source>
        <dbReference type="SAM" id="MobiDB-lite"/>
    </source>
</evidence>
<organism evidence="2 3">
    <name type="scientific">Streptomyces seoulensis</name>
    <dbReference type="NCBI Taxonomy" id="73044"/>
    <lineage>
        <taxon>Bacteria</taxon>
        <taxon>Bacillati</taxon>
        <taxon>Actinomycetota</taxon>
        <taxon>Actinomycetes</taxon>
        <taxon>Kitasatosporales</taxon>
        <taxon>Streptomycetaceae</taxon>
        <taxon>Streptomyces</taxon>
    </lineage>
</organism>
<dbReference type="GeneID" id="300102979"/>
<proteinExistence type="predicted"/>
<gene>
    <name evidence="2" type="ORF">D0Z67_29210</name>
</gene>
<sequence length="94" mass="10508">MTRNEPPFVTFTTGAQLLIDKGLVESITPDGLRYIARTAKDWPFGDKASQRPYVKVGNARTMETKAFMRYFASGPTRGGRGPNEGQHMRTKAEE</sequence>
<geneLocation type="plasmid" evidence="2">
    <name>unnamed</name>
</geneLocation>
<reference evidence="2 3" key="1">
    <citation type="submission" date="2018-08" db="EMBL/GenBank/DDBJ databases">
        <title>The complete genome sequence of Streptomyces seoulensis, a pioneer strain for nickel superoxide dismutase discovery.</title>
        <authorList>
            <person name="Shin J."/>
            <person name="Lee J.-S."/>
            <person name="Lee E.-J."/>
            <person name="Youn H.-D."/>
        </authorList>
    </citation>
    <scope>NUCLEOTIDE SEQUENCE [LARGE SCALE GENOMIC DNA]</scope>
    <source>
        <strain evidence="2 3">KCTC 9819</strain>
        <plasmid evidence="2 3">unnamed</plasmid>
    </source>
</reference>
<dbReference type="RefSeq" id="WP_031182945.1">
    <property type="nucleotide sequence ID" value="NZ_CP032230.1"/>
</dbReference>
<dbReference type="OrthoDB" id="4316677at2"/>
<dbReference type="EMBL" id="CP032230">
    <property type="protein sequence ID" value="QBJ94450.1"/>
    <property type="molecule type" value="Genomic_DNA"/>
</dbReference>
<keyword evidence="2" id="KW-0614">Plasmid</keyword>
<dbReference type="KEGG" id="sseo:D0Z67_29210"/>
<feature type="region of interest" description="Disordered" evidence="1">
    <location>
        <begin position="72"/>
        <end position="94"/>
    </location>
</feature>
<evidence type="ECO:0000313" key="2">
    <source>
        <dbReference type="EMBL" id="QBJ94450.1"/>
    </source>
</evidence>
<dbReference type="STRING" id="73044.GCA_000725795_04835"/>
<keyword evidence="3" id="KW-1185">Reference proteome</keyword>
<protein>
    <submittedName>
        <fullName evidence="2">Uncharacterized protein</fullName>
    </submittedName>
</protein>
<name>A0A4P6U3D3_STRSO</name>
<dbReference type="AlphaFoldDB" id="A0A4P6U3D3"/>
<accession>A0A4P6U3D3</accession>
<dbReference type="Proteomes" id="UP000292547">
    <property type="component" value="Plasmid unnamed"/>
</dbReference>